<feature type="region of interest" description="Disordered" evidence="1">
    <location>
        <begin position="643"/>
        <end position="670"/>
    </location>
</feature>
<feature type="compositionally biased region" description="Polar residues" evidence="1">
    <location>
        <begin position="1043"/>
        <end position="1052"/>
    </location>
</feature>
<reference evidence="2" key="1">
    <citation type="submission" date="2016-06" db="EMBL/GenBank/DDBJ databases">
        <title>Draft Genome sequence of the fungus Inonotus baumii.</title>
        <authorList>
            <person name="Zhu H."/>
            <person name="Lin W."/>
        </authorList>
    </citation>
    <scope>NUCLEOTIDE SEQUENCE</scope>
    <source>
        <strain evidence="2">821</strain>
    </source>
</reference>
<feature type="compositionally biased region" description="Low complexity" evidence="1">
    <location>
        <begin position="241"/>
        <end position="256"/>
    </location>
</feature>
<evidence type="ECO:0000313" key="3">
    <source>
        <dbReference type="Proteomes" id="UP000757232"/>
    </source>
</evidence>
<name>A0A9Q5HZ73_SANBA</name>
<gene>
    <name evidence="2" type="ORF">A7U60_g4104</name>
</gene>
<feature type="compositionally biased region" description="Pro residues" evidence="1">
    <location>
        <begin position="296"/>
        <end position="306"/>
    </location>
</feature>
<feature type="region of interest" description="Disordered" evidence="1">
    <location>
        <begin position="97"/>
        <end position="119"/>
    </location>
</feature>
<feature type="region of interest" description="Disordered" evidence="1">
    <location>
        <begin position="707"/>
        <end position="748"/>
    </location>
</feature>
<dbReference type="Proteomes" id="UP000757232">
    <property type="component" value="Unassembled WGS sequence"/>
</dbReference>
<feature type="compositionally biased region" description="Acidic residues" evidence="1">
    <location>
        <begin position="790"/>
        <end position="807"/>
    </location>
</feature>
<feature type="compositionally biased region" description="Basic and acidic residues" evidence="1">
    <location>
        <begin position="359"/>
        <end position="375"/>
    </location>
</feature>
<feature type="compositionally biased region" description="Basic and acidic residues" evidence="1">
    <location>
        <begin position="169"/>
        <end position="183"/>
    </location>
</feature>
<dbReference type="OrthoDB" id="3357439at2759"/>
<feature type="compositionally biased region" description="Low complexity" evidence="1">
    <location>
        <begin position="1348"/>
        <end position="1361"/>
    </location>
</feature>
<evidence type="ECO:0000256" key="1">
    <source>
        <dbReference type="SAM" id="MobiDB-lite"/>
    </source>
</evidence>
<proteinExistence type="predicted"/>
<accession>A0A9Q5HZ73</accession>
<feature type="compositionally biased region" description="Low complexity" evidence="1">
    <location>
        <begin position="1175"/>
        <end position="1190"/>
    </location>
</feature>
<feature type="compositionally biased region" description="Polar residues" evidence="1">
    <location>
        <begin position="560"/>
        <end position="575"/>
    </location>
</feature>
<feature type="compositionally biased region" description="Polar residues" evidence="1">
    <location>
        <begin position="1118"/>
        <end position="1131"/>
    </location>
</feature>
<feature type="compositionally biased region" description="Basic and acidic residues" evidence="1">
    <location>
        <begin position="222"/>
        <end position="231"/>
    </location>
</feature>
<feature type="region of interest" description="Disordered" evidence="1">
    <location>
        <begin position="1309"/>
        <end position="1381"/>
    </location>
</feature>
<feature type="compositionally biased region" description="Polar residues" evidence="1">
    <location>
        <begin position="1026"/>
        <end position="1035"/>
    </location>
</feature>
<protein>
    <submittedName>
        <fullName evidence="2">Uncharacterized protein</fullName>
    </submittedName>
</protein>
<feature type="region of interest" description="Disordered" evidence="1">
    <location>
        <begin position="980"/>
        <end position="1079"/>
    </location>
</feature>
<feature type="compositionally biased region" description="Polar residues" evidence="1">
    <location>
        <begin position="847"/>
        <end position="881"/>
    </location>
</feature>
<feature type="region of interest" description="Disordered" evidence="1">
    <location>
        <begin position="1091"/>
        <end position="1295"/>
    </location>
</feature>
<feature type="region of interest" description="Disordered" evidence="1">
    <location>
        <begin position="774"/>
        <end position="928"/>
    </location>
</feature>
<feature type="region of interest" description="Disordered" evidence="1">
    <location>
        <begin position="503"/>
        <end position="624"/>
    </location>
</feature>
<evidence type="ECO:0000313" key="2">
    <source>
        <dbReference type="EMBL" id="OCB88723.1"/>
    </source>
</evidence>
<comment type="caution">
    <text evidence="2">The sequence shown here is derived from an EMBL/GenBank/DDBJ whole genome shotgun (WGS) entry which is preliminary data.</text>
</comment>
<feature type="region of interest" description="Disordered" evidence="1">
    <location>
        <begin position="169"/>
        <end position="489"/>
    </location>
</feature>
<dbReference type="EMBL" id="LNZH02000172">
    <property type="protein sequence ID" value="OCB88723.1"/>
    <property type="molecule type" value="Genomic_DNA"/>
</dbReference>
<feature type="compositionally biased region" description="Polar residues" evidence="1">
    <location>
        <begin position="189"/>
        <end position="221"/>
    </location>
</feature>
<feature type="compositionally biased region" description="Basic residues" evidence="1">
    <location>
        <begin position="547"/>
        <end position="557"/>
    </location>
</feature>
<sequence length="1381" mass="146793">MAAMETKKRKREAGPPRVMFITSARTFERLLKESSLRALKFTVGKKLGLVSKTTVELCQIRDGKTIDLEDEDDFDAFKSYAVSNGVAEVKVIVSSPVATSGPPVRAERSDARQNDQNFSTGKVPIVQMLAFTYHSKASDLASNNQAQFNSEIQTNEDSGPRGTVLKATDEMSRSGSKHIEKRTPPSVRPVNSSSADTSKHGVTSVSGKKSHPQSKLASSSLDTEKSTKHTAELATVLNEVGASGSSSAPQESAEASKPGESGKDKGDGKKSGKEGGVQTNAVEATLAHINDVEPPIASPAPSPTLPRPEVEVAAPQPPKEVKKPRAKKPKTSTVAEIVDKGNQKQSNAGLPSASLPGEETVHDEQSEERQPDNTNDKSPSPARVEPKIKKRKRDIDDKAKGGGSADLETAGKTKKRKTASGAGDVKTVPHEGETSANSPVCSNSTRPSSSAEIGFESLSTAASVDAKSKPSKAKKKSKPTPEEESHYERALDNVIAEVLAKRVSASSRQIPSNEPVTTTVSSAASDQIDSERPLADSVGADEFPISNRRKKRKKRKVTGVSATTPSGEASENVSSKAIAELDSPNDSRSRTKSHQRPIEQTGFAHGALQKGRSDRTASPPERTIVQTVPVTRALVQTSSVTELRNASGSAIAIQSKIPTNQPKSGAKAASDSVELLKAAMKEAAPPTKDTRQPVALDSLLSTLSVAHDATRKRDDDSSSDSGSDSDSNSDGDAPSNPKEGAAGDTMSSLRDPISSFAIAGLTIDDSMDIDSLLKPKSNVSWRKVTMLENDGNEDEQELMSDVEEGESIEGRNHKNAPRNNLLVRYAPSSASTEEENEDEDEDIESNPVGSAQASNSMSEVGSFSGDSRSPTKTMATSQRPTGSREDNSIPSRSDVLATEPGTNTLPDKAQSQPSRPSPSFGDVNTRGESILTEHVANVAVDRADDTLFLTSIGKPNQQIHSAKPSVTGKFGITHDQLASARLMNETADEHEDDSLGRGTSVSETSKESEERNPSLAFVPPSKATKAVSQGESKVNGTIPHPPSLQSIAFSQNSTVSSSGRGASGVVKRMKDRYGRNADANVSIYSNLSFTESTPVKERRHPRTFQLSQPIVTEESDTPHTAATQASTQEKSTLFAGDSRKAPLPKRPAGATAAVEKPGTEAETAARSSLQKALSQPPQTATAPMPAAIQTLHVDRSRSSQDMGNQQKTGSQPSPMHVKSASTESGSTTDVKHSEAGQKRPSRNSSPYIPVKDARPTARPRSLVASETEEDSGSDGSDKAPLLQQVQNHASRPSIVGLRSLHNIASRRELFSPASTPRPSFALSPATRFSSQTPAEVLDDNDSDDDDFSSTSSDSDSNNQSNIPKDKRAGNAPSHRKRELWI</sequence>
<feature type="compositionally biased region" description="Acidic residues" evidence="1">
    <location>
        <begin position="1336"/>
        <end position="1347"/>
    </location>
</feature>
<keyword evidence="3" id="KW-1185">Reference proteome</keyword>
<organism evidence="2 3">
    <name type="scientific">Sanghuangporus baumii</name>
    <name type="common">Phellinus baumii</name>
    <dbReference type="NCBI Taxonomy" id="108892"/>
    <lineage>
        <taxon>Eukaryota</taxon>
        <taxon>Fungi</taxon>
        <taxon>Dikarya</taxon>
        <taxon>Basidiomycota</taxon>
        <taxon>Agaricomycotina</taxon>
        <taxon>Agaricomycetes</taxon>
        <taxon>Hymenochaetales</taxon>
        <taxon>Hymenochaetaceae</taxon>
        <taxon>Sanghuangporus</taxon>
    </lineage>
</organism>
<feature type="compositionally biased region" description="Acidic residues" evidence="1">
    <location>
        <begin position="832"/>
        <end position="844"/>
    </location>
</feature>
<feature type="compositionally biased region" description="Low complexity" evidence="1">
    <location>
        <begin position="1053"/>
        <end position="1066"/>
    </location>
</feature>
<feature type="compositionally biased region" description="Polar residues" evidence="1">
    <location>
        <begin position="434"/>
        <end position="451"/>
    </location>
</feature>
<feature type="compositionally biased region" description="Basic and acidic residues" evidence="1">
    <location>
        <begin position="479"/>
        <end position="489"/>
    </location>
</feature>
<feature type="compositionally biased region" description="Low complexity" evidence="1">
    <location>
        <begin position="719"/>
        <end position="732"/>
    </location>
</feature>
<feature type="compositionally biased region" description="Polar residues" evidence="1">
    <location>
        <begin position="1199"/>
        <end position="1228"/>
    </location>
</feature>
<feature type="compositionally biased region" description="Basic and acidic residues" evidence="1">
    <location>
        <begin position="260"/>
        <end position="273"/>
    </location>
</feature>
<feature type="compositionally biased region" description="Polar residues" evidence="1">
    <location>
        <begin position="504"/>
        <end position="527"/>
    </location>
</feature>
<feature type="compositionally biased region" description="Basic residues" evidence="1">
    <location>
        <begin position="469"/>
        <end position="478"/>
    </location>
</feature>
<feature type="compositionally biased region" description="Polar residues" evidence="1">
    <location>
        <begin position="900"/>
        <end position="914"/>
    </location>
</feature>